<evidence type="ECO:0000313" key="1">
    <source>
        <dbReference type="EMBL" id="GIH20982.1"/>
    </source>
</evidence>
<keyword evidence="2" id="KW-1185">Reference proteome</keyword>
<proteinExistence type="predicted"/>
<evidence type="ECO:0000313" key="2">
    <source>
        <dbReference type="Proteomes" id="UP000642748"/>
    </source>
</evidence>
<reference evidence="1" key="1">
    <citation type="submission" date="2021-01" db="EMBL/GenBank/DDBJ databases">
        <title>Whole genome shotgun sequence of Rugosimonospora africana NBRC 104875.</title>
        <authorList>
            <person name="Komaki H."/>
            <person name="Tamura T."/>
        </authorList>
    </citation>
    <scope>NUCLEOTIDE SEQUENCE</scope>
    <source>
        <strain evidence="1">NBRC 104875</strain>
    </source>
</reference>
<comment type="caution">
    <text evidence="1">The sequence shown here is derived from an EMBL/GenBank/DDBJ whole genome shotgun (WGS) entry which is preliminary data.</text>
</comment>
<name>A0A8J3VVS6_9ACTN</name>
<gene>
    <name evidence="1" type="ORF">Raf01_91540</name>
</gene>
<protein>
    <submittedName>
        <fullName evidence="1">Uncharacterized protein</fullName>
    </submittedName>
</protein>
<accession>A0A8J3VVS6</accession>
<sequence>MPDELPPPLKAAITAPTPQSTITAATTMPITIPTRDFRFRGGGGGTGKPGGGCWGYPGCCPYCVKGMFVVVYVTESVT</sequence>
<dbReference type="EMBL" id="BONZ01000112">
    <property type="protein sequence ID" value="GIH20982.1"/>
    <property type="molecule type" value="Genomic_DNA"/>
</dbReference>
<dbReference type="AlphaFoldDB" id="A0A8J3VVS6"/>
<dbReference type="Proteomes" id="UP000642748">
    <property type="component" value="Unassembled WGS sequence"/>
</dbReference>
<organism evidence="1 2">
    <name type="scientific">Rugosimonospora africana</name>
    <dbReference type="NCBI Taxonomy" id="556532"/>
    <lineage>
        <taxon>Bacteria</taxon>
        <taxon>Bacillati</taxon>
        <taxon>Actinomycetota</taxon>
        <taxon>Actinomycetes</taxon>
        <taxon>Micromonosporales</taxon>
        <taxon>Micromonosporaceae</taxon>
        <taxon>Rugosimonospora</taxon>
    </lineage>
</organism>